<evidence type="ECO:0000256" key="12">
    <source>
        <dbReference type="PIRSR" id="PIRSR000178-1"/>
    </source>
</evidence>
<keyword evidence="9 12" id="KW-0408">Iron</keyword>
<keyword evidence="8 13" id="KW-1133">Transmembrane helix</keyword>
<dbReference type="GO" id="GO:0046872">
    <property type="term" value="F:metal ion binding"/>
    <property type="evidence" value="ECO:0007669"/>
    <property type="project" value="UniProtKB-KW"/>
</dbReference>
<comment type="similarity">
    <text evidence="3">Belongs to the cytochrome b560 family.</text>
</comment>
<accession>A0A4S4AC73</accession>
<dbReference type="GO" id="GO:0005886">
    <property type="term" value="C:plasma membrane"/>
    <property type="evidence" value="ECO:0007669"/>
    <property type="project" value="TreeGrafter"/>
</dbReference>
<dbReference type="RefSeq" id="WP_136386659.1">
    <property type="nucleotide sequence ID" value="NZ_SSOD01000020.1"/>
</dbReference>
<dbReference type="GO" id="GO:0009055">
    <property type="term" value="F:electron transfer activity"/>
    <property type="evidence" value="ECO:0007669"/>
    <property type="project" value="InterPro"/>
</dbReference>
<evidence type="ECO:0000256" key="8">
    <source>
        <dbReference type="ARBA" id="ARBA00022989"/>
    </source>
</evidence>
<keyword evidence="10 13" id="KW-0472">Membrane</keyword>
<dbReference type="InterPro" id="IPR034804">
    <property type="entry name" value="SQR/QFR_C/D"/>
</dbReference>
<evidence type="ECO:0000256" key="1">
    <source>
        <dbReference type="ARBA" id="ARBA00004050"/>
    </source>
</evidence>
<name>A0A4S4AC73_9RHOO</name>
<dbReference type="SUPFAM" id="SSF81343">
    <property type="entry name" value="Fumarate reductase respiratory complex transmembrane subunits"/>
    <property type="match status" value="1"/>
</dbReference>
<evidence type="ECO:0000256" key="6">
    <source>
        <dbReference type="ARBA" id="ARBA00022692"/>
    </source>
</evidence>
<gene>
    <name evidence="14" type="primary">sdhC</name>
    <name evidence="14" type="ORF">E6O51_19315</name>
</gene>
<dbReference type="Pfam" id="PF01127">
    <property type="entry name" value="Sdh_cyt"/>
    <property type="match status" value="1"/>
</dbReference>
<feature type="transmembrane region" description="Helical" evidence="13">
    <location>
        <begin position="69"/>
        <end position="89"/>
    </location>
</feature>
<keyword evidence="5 12" id="KW-0349">Heme</keyword>
<keyword evidence="7 12" id="KW-0479">Metal-binding</keyword>
<evidence type="ECO:0000256" key="3">
    <source>
        <dbReference type="ARBA" id="ARBA00007244"/>
    </source>
</evidence>
<comment type="cofactor">
    <cofactor evidence="12">
        <name>heme</name>
        <dbReference type="ChEBI" id="CHEBI:30413"/>
    </cofactor>
    <text evidence="12">The heme is bound between the two transmembrane subunits.</text>
</comment>
<dbReference type="Proteomes" id="UP000307956">
    <property type="component" value="Unassembled WGS sequence"/>
</dbReference>
<dbReference type="InterPro" id="IPR014314">
    <property type="entry name" value="Succ_DH_cytb556"/>
</dbReference>
<dbReference type="GO" id="GO:0006099">
    <property type="term" value="P:tricarboxylic acid cycle"/>
    <property type="evidence" value="ECO:0007669"/>
    <property type="project" value="InterPro"/>
</dbReference>
<evidence type="ECO:0000256" key="7">
    <source>
        <dbReference type="ARBA" id="ARBA00022723"/>
    </source>
</evidence>
<evidence type="ECO:0000256" key="10">
    <source>
        <dbReference type="ARBA" id="ARBA00023136"/>
    </source>
</evidence>
<dbReference type="PANTHER" id="PTHR10978">
    <property type="entry name" value="SUCCINATE DEHYDROGENASE CYTOCHROME B560 SUBUNIT"/>
    <property type="match status" value="1"/>
</dbReference>
<evidence type="ECO:0000256" key="13">
    <source>
        <dbReference type="SAM" id="Phobius"/>
    </source>
</evidence>
<evidence type="ECO:0000256" key="2">
    <source>
        <dbReference type="ARBA" id="ARBA00004370"/>
    </source>
</evidence>
<evidence type="ECO:0000313" key="15">
    <source>
        <dbReference type="Proteomes" id="UP000307956"/>
    </source>
</evidence>
<dbReference type="NCBIfam" id="TIGR02970">
    <property type="entry name" value="succ_dehyd_cytB"/>
    <property type="match status" value="1"/>
</dbReference>
<comment type="subunit">
    <text evidence="11">Part of an enzyme complex containing four subunits: a flavoprotein, an iron-sulfur protein, plus two membrane-anchoring proteins, SdhC and SdhD. The complex can form homotrimers.</text>
</comment>
<dbReference type="AlphaFoldDB" id="A0A4S4AC73"/>
<sequence length="128" mass="14155">MSEVTVRKPRPKHLAVHEIRLPLPGIVSILHRVSGAGLFLLLPFLLYLLDRSLSQEGFATFEAIVGHPLAKLILIGLLWAFLHHFCAGIRFLALDLHKGLELQAARSTSRIVLIVSIVLTVIIGVALW</sequence>
<evidence type="ECO:0000313" key="14">
    <source>
        <dbReference type="EMBL" id="THF56565.1"/>
    </source>
</evidence>
<keyword evidence="6 13" id="KW-0812">Transmembrane</keyword>
<comment type="function">
    <text evidence="1">Membrane-anchoring subunit of succinate dehydrogenase (SDH).</text>
</comment>
<comment type="caution">
    <text evidence="14">The sequence shown here is derived from an EMBL/GenBank/DDBJ whole genome shotgun (WGS) entry which is preliminary data.</text>
</comment>
<feature type="binding site" description="axial binding residue" evidence="12">
    <location>
        <position position="84"/>
    </location>
    <ligand>
        <name>heme</name>
        <dbReference type="ChEBI" id="CHEBI:30413"/>
        <note>ligand shared with second transmembrane subunit</note>
    </ligand>
    <ligandPart>
        <name>Fe</name>
        <dbReference type="ChEBI" id="CHEBI:18248"/>
    </ligandPart>
</feature>
<protein>
    <recommendedName>
        <fullName evidence="4">Succinate dehydrogenase cytochrome b556 subunit</fullName>
    </recommendedName>
</protein>
<feature type="transmembrane region" description="Helical" evidence="13">
    <location>
        <begin position="110"/>
        <end position="127"/>
    </location>
</feature>
<evidence type="ECO:0000256" key="5">
    <source>
        <dbReference type="ARBA" id="ARBA00022617"/>
    </source>
</evidence>
<feature type="transmembrane region" description="Helical" evidence="13">
    <location>
        <begin position="21"/>
        <end position="49"/>
    </location>
</feature>
<evidence type="ECO:0000256" key="4">
    <source>
        <dbReference type="ARBA" id="ARBA00020076"/>
    </source>
</evidence>
<dbReference type="PIRSF" id="PIRSF000178">
    <property type="entry name" value="SDH_cyt_b560"/>
    <property type="match status" value="1"/>
</dbReference>
<dbReference type="PANTHER" id="PTHR10978:SF5">
    <property type="entry name" value="SUCCINATE DEHYDROGENASE CYTOCHROME B560 SUBUNIT, MITOCHONDRIAL"/>
    <property type="match status" value="1"/>
</dbReference>
<dbReference type="CDD" id="cd03499">
    <property type="entry name" value="SQR_TypeC_SdhC"/>
    <property type="match status" value="1"/>
</dbReference>
<dbReference type="EMBL" id="SSOD01000020">
    <property type="protein sequence ID" value="THF56565.1"/>
    <property type="molecule type" value="Genomic_DNA"/>
</dbReference>
<dbReference type="Gene3D" id="1.20.1300.10">
    <property type="entry name" value="Fumarate reductase/succinate dehydrogenase, transmembrane subunit"/>
    <property type="match status" value="1"/>
</dbReference>
<evidence type="ECO:0000256" key="9">
    <source>
        <dbReference type="ARBA" id="ARBA00023004"/>
    </source>
</evidence>
<proteinExistence type="inferred from homology"/>
<reference evidence="14 15" key="1">
    <citation type="submission" date="2019-04" db="EMBL/GenBank/DDBJ databases">
        <title>Azoarcus rhizosphaerae sp. nov. isolated from rhizosphere of Ficus religiosa.</title>
        <authorList>
            <person name="Lin S.-Y."/>
            <person name="Hameed A."/>
            <person name="Hsu Y.-H."/>
            <person name="Young C.-C."/>
        </authorList>
    </citation>
    <scope>NUCLEOTIDE SEQUENCE [LARGE SCALE GENOMIC DNA]</scope>
    <source>
        <strain evidence="14 15">CC-YHH848</strain>
    </source>
</reference>
<comment type="subcellular location">
    <subcellularLocation>
        <location evidence="2">Membrane</location>
    </subcellularLocation>
</comment>
<dbReference type="InterPro" id="IPR000701">
    <property type="entry name" value="SuccDH_FuR_B_TM-su"/>
</dbReference>
<keyword evidence="15" id="KW-1185">Reference proteome</keyword>
<organism evidence="14 15">
    <name type="scientific">Pseudothauera rhizosphaerae</name>
    <dbReference type="NCBI Taxonomy" id="2565932"/>
    <lineage>
        <taxon>Bacteria</taxon>
        <taxon>Pseudomonadati</taxon>
        <taxon>Pseudomonadota</taxon>
        <taxon>Betaproteobacteria</taxon>
        <taxon>Rhodocyclales</taxon>
        <taxon>Zoogloeaceae</taxon>
        <taxon>Pseudothauera</taxon>
    </lineage>
</organism>
<evidence type="ECO:0000256" key="11">
    <source>
        <dbReference type="ARBA" id="ARBA00025912"/>
    </source>
</evidence>
<dbReference type="OrthoDB" id="9799441at2"/>